<dbReference type="Gene3D" id="1.10.101.10">
    <property type="entry name" value="PGBD-like superfamily/PGBD"/>
    <property type="match status" value="1"/>
</dbReference>
<feature type="signal peptide" evidence="1">
    <location>
        <begin position="1"/>
        <end position="22"/>
    </location>
</feature>
<evidence type="ECO:0000313" key="4">
    <source>
        <dbReference type="EMBL" id="SDY11334.1"/>
    </source>
</evidence>
<evidence type="ECO:0000313" key="5">
    <source>
        <dbReference type="Proteomes" id="UP000199026"/>
    </source>
</evidence>
<reference evidence="4 5" key="1">
    <citation type="submission" date="2016-10" db="EMBL/GenBank/DDBJ databases">
        <authorList>
            <person name="de Groot N.N."/>
        </authorList>
    </citation>
    <scope>NUCLEOTIDE SEQUENCE [LARGE SCALE GENOMIC DNA]</scope>
    <source>
        <strain evidence="4 5">DSM 24677</strain>
    </source>
</reference>
<dbReference type="InterPro" id="IPR023346">
    <property type="entry name" value="Lysozyme-like_dom_sf"/>
</dbReference>
<dbReference type="SUPFAM" id="SSF47090">
    <property type="entry name" value="PGBD-like"/>
    <property type="match status" value="1"/>
</dbReference>
<dbReference type="OrthoDB" id="9808544at2"/>
<sequence length="391" mass="43200">MCKFLKAALLALVLALPQSVVAKCGDSFADFVSDIKKEARAKGYDAALVDSFFANVRVDRKVLKADRAQGVFQLDFTSFARRLISNERLNKGVMNAKRYDRIFDRVEREYGVSRGVLLAFWAFETDYGSYQGNFNTLNALMTLSHDCRRPELFRPQVFAALELYKHGDFSPTKTTGAWAGEIGMVQMLPQDIIDNGVDGDGDGHVLLKTSAADALLSGAKMLKHLGWRAGEPWLQEVVVPEELDWSKSGLRTQMKASDWAKMGVKPRGGKLAGHLPASLILPQGRKGPAFLAYPNFRVYFEWNQSFTYVLTAAYFANRFGGAPVFDAGQPERGLAGGDLKILQEKLARKGYDVGKIDGILGAGTRAAVQDMQEKLGLPADAWPTHQLLNRL</sequence>
<dbReference type="AlphaFoldDB" id="A0A1H3H979"/>
<protein>
    <submittedName>
        <fullName evidence="4">Lytic murein transglycosylase</fullName>
    </submittedName>
</protein>
<dbReference type="GeneID" id="78123062"/>
<feature type="domain" description="Transglycosylase SLT" evidence="3">
    <location>
        <begin position="28"/>
        <end position="316"/>
    </location>
</feature>
<feature type="domain" description="Peptidoglycan binding-like" evidence="2">
    <location>
        <begin position="336"/>
        <end position="391"/>
    </location>
</feature>
<dbReference type="RefSeq" id="WP_089887191.1">
    <property type="nucleotide sequence ID" value="NZ_CALLJM010000018.1"/>
</dbReference>
<proteinExistence type="predicted"/>
<dbReference type="EMBL" id="FNPR01000001">
    <property type="protein sequence ID" value="SDY11334.1"/>
    <property type="molecule type" value="Genomic_DNA"/>
</dbReference>
<dbReference type="InterPro" id="IPR036366">
    <property type="entry name" value="PGBDSf"/>
</dbReference>
<dbReference type="PANTHER" id="PTHR30163">
    <property type="entry name" value="MEMBRANE-BOUND LYTIC MUREIN TRANSGLYCOSYLASE B"/>
    <property type="match status" value="1"/>
</dbReference>
<dbReference type="InterPro" id="IPR036365">
    <property type="entry name" value="PGBD-like_sf"/>
</dbReference>
<keyword evidence="5" id="KW-1185">Reference proteome</keyword>
<evidence type="ECO:0000259" key="3">
    <source>
        <dbReference type="Pfam" id="PF13406"/>
    </source>
</evidence>
<accession>A0A1H3H979</accession>
<dbReference type="InterPro" id="IPR031304">
    <property type="entry name" value="SLT_2"/>
</dbReference>
<evidence type="ECO:0000259" key="2">
    <source>
        <dbReference type="Pfam" id="PF01471"/>
    </source>
</evidence>
<dbReference type="InterPro" id="IPR002477">
    <property type="entry name" value="Peptidoglycan-bd-like"/>
</dbReference>
<dbReference type="Gene3D" id="1.10.8.350">
    <property type="entry name" value="Bacterial muramidase"/>
    <property type="match status" value="1"/>
</dbReference>
<dbReference type="Proteomes" id="UP000199026">
    <property type="component" value="Unassembled WGS sequence"/>
</dbReference>
<dbReference type="GO" id="GO:0008933">
    <property type="term" value="F:peptidoglycan lytic transglycosylase activity"/>
    <property type="evidence" value="ECO:0007669"/>
    <property type="project" value="TreeGrafter"/>
</dbReference>
<dbReference type="GO" id="GO:0009253">
    <property type="term" value="P:peptidoglycan catabolic process"/>
    <property type="evidence" value="ECO:0007669"/>
    <property type="project" value="TreeGrafter"/>
</dbReference>
<feature type="chain" id="PRO_5011742323" evidence="1">
    <location>
        <begin position="23"/>
        <end position="391"/>
    </location>
</feature>
<dbReference type="NCBIfam" id="TIGR02283">
    <property type="entry name" value="MltB_2"/>
    <property type="match status" value="1"/>
</dbReference>
<gene>
    <name evidence="4" type="ORF">SAMN05444486_101255</name>
</gene>
<dbReference type="PANTHER" id="PTHR30163:SF8">
    <property type="entry name" value="LYTIC MUREIN TRANSGLYCOSYLASE"/>
    <property type="match status" value="1"/>
</dbReference>
<evidence type="ECO:0000256" key="1">
    <source>
        <dbReference type="SAM" id="SignalP"/>
    </source>
</evidence>
<dbReference type="InterPro" id="IPR011970">
    <property type="entry name" value="MltB_2"/>
</dbReference>
<dbReference type="SUPFAM" id="SSF53955">
    <property type="entry name" value="Lysozyme-like"/>
    <property type="match status" value="1"/>
</dbReference>
<dbReference type="STRING" id="576131.SAMN05444486_101255"/>
<name>A0A1H3H979_9RHOB</name>
<dbReference type="Pfam" id="PF13406">
    <property type="entry name" value="SLT_2"/>
    <property type="match status" value="1"/>
</dbReference>
<dbReference type="Pfam" id="PF01471">
    <property type="entry name" value="PG_binding_1"/>
    <property type="match status" value="1"/>
</dbReference>
<dbReference type="Gene3D" id="1.10.530.10">
    <property type="match status" value="1"/>
</dbReference>
<keyword evidence="1" id="KW-0732">Signal</keyword>
<organism evidence="4 5">
    <name type="scientific">Lentibacter algarum</name>
    <dbReference type="NCBI Taxonomy" id="576131"/>
    <lineage>
        <taxon>Bacteria</taxon>
        <taxon>Pseudomonadati</taxon>
        <taxon>Pseudomonadota</taxon>
        <taxon>Alphaproteobacteria</taxon>
        <taxon>Rhodobacterales</taxon>
        <taxon>Roseobacteraceae</taxon>
        <taxon>Lentibacter</taxon>
    </lineage>
</organism>
<dbReference type="InterPro" id="IPR043426">
    <property type="entry name" value="MltB-like"/>
</dbReference>